<dbReference type="PANTHER" id="PTHR31659">
    <property type="entry name" value="PROTEIN: UPF0503-LIKE PROTEIN, PUTATIVE (DUF740)-RELATED"/>
    <property type="match status" value="1"/>
</dbReference>
<feature type="compositionally biased region" description="Basic residues" evidence="1">
    <location>
        <begin position="11"/>
        <end position="20"/>
    </location>
</feature>
<dbReference type="InterPro" id="IPR008004">
    <property type="entry name" value="OCTOPUS-like"/>
</dbReference>
<proteinExistence type="predicted"/>
<dbReference type="EMBL" id="JACEIK010000026">
    <property type="protein sequence ID" value="MCD7447025.1"/>
    <property type="molecule type" value="Genomic_DNA"/>
</dbReference>
<evidence type="ECO:0000313" key="3">
    <source>
        <dbReference type="Proteomes" id="UP000823775"/>
    </source>
</evidence>
<comment type="caution">
    <text evidence="2">The sequence shown here is derived from an EMBL/GenBank/DDBJ whole genome shotgun (WGS) entry which is preliminary data.</text>
</comment>
<feature type="compositionally biased region" description="Polar residues" evidence="1">
    <location>
        <begin position="220"/>
        <end position="232"/>
    </location>
</feature>
<accession>A0ABS8RJP2</accession>
<feature type="region of interest" description="Disordered" evidence="1">
    <location>
        <begin position="175"/>
        <end position="248"/>
    </location>
</feature>
<keyword evidence="3" id="KW-1185">Reference proteome</keyword>
<reference evidence="2 3" key="1">
    <citation type="journal article" date="2021" name="BMC Genomics">
        <title>Datura genome reveals duplications of psychoactive alkaloid biosynthetic genes and high mutation rate following tissue culture.</title>
        <authorList>
            <person name="Rajewski A."/>
            <person name="Carter-House D."/>
            <person name="Stajich J."/>
            <person name="Litt A."/>
        </authorList>
    </citation>
    <scope>NUCLEOTIDE SEQUENCE [LARGE SCALE GENOMIC DNA]</scope>
    <source>
        <strain evidence="2">AR-01</strain>
    </source>
</reference>
<organism evidence="2 3">
    <name type="scientific">Datura stramonium</name>
    <name type="common">Jimsonweed</name>
    <name type="synonym">Common thornapple</name>
    <dbReference type="NCBI Taxonomy" id="4076"/>
    <lineage>
        <taxon>Eukaryota</taxon>
        <taxon>Viridiplantae</taxon>
        <taxon>Streptophyta</taxon>
        <taxon>Embryophyta</taxon>
        <taxon>Tracheophyta</taxon>
        <taxon>Spermatophyta</taxon>
        <taxon>Magnoliopsida</taxon>
        <taxon>eudicotyledons</taxon>
        <taxon>Gunneridae</taxon>
        <taxon>Pentapetalae</taxon>
        <taxon>asterids</taxon>
        <taxon>lamiids</taxon>
        <taxon>Solanales</taxon>
        <taxon>Solanaceae</taxon>
        <taxon>Solanoideae</taxon>
        <taxon>Datureae</taxon>
        <taxon>Datura</taxon>
    </lineage>
</organism>
<dbReference type="Pfam" id="PF05340">
    <property type="entry name" value="DUF740"/>
    <property type="match status" value="2"/>
</dbReference>
<dbReference type="Proteomes" id="UP000823775">
    <property type="component" value="Unassembled WGS sequence"/>
</dbReference>
<name>A0ABS8RJP2_DATST</name>
<evidence type="ECO:0000313" key="2">
    <source>
        <dbReference type="EMBL" id="MCD7447025.1"/>
    </source>
</evidence>
<protein>
    <submittedName>
        <fullName evidence="2">Uncharacterized protein</fullName>
    </submittedName>
</protein>
<feature type="region of interest" description="Disordered" evidence="1">
    <location>
        <begin position="1"/>
        <end position="24"/>
    </location>
</feature>
<evidence type="ECO:0000256" key="1">
    <source>
        <dbReference type="SAM" id="MobiDB-lite"/>
    </source>
</evidence>
<dbReference type="PANTHER" id="PTHR31659:SF21">
    <property type="entry name" value="UPF0503 PROTEIN, CHLOROPLASTIC"/>
    <property type="match status" value="1"/>
</dbReference>
<feature type="compositionally biased region" description="Low complexity" evidence="1">
    <location>
        <begin position="1"/>
        <end position="10"/>
    </location>
</feature>
<sequence>MLLSIGLSSSLKKKRKRNQKTIKSATQEASCLLHQFSARNGTTGGENRRRKNEAIVRTHLHCHWRSPFRGNTGAQSEIADYGFGRSCDTEPRFSLDIGRISIDDPRYSFDEPRASCDVHFMGRSLPRVPPMVSVIEDAPVVHVQRADDQIPVEESLFISALDDFSETFELTGFKDSASGIGNRGNGRDQKKSRSGPGIYGVYPQEGSNGNKDEEDDRYSRSNGVERSFSGSWQDMRRETNGDLKGGLNRNMFRSNSSVSWRNSTNIGGSLDYEESCRRSLPAQNRPNGRSVLRVLRSRSDLRLWKRTAICSSFLTIPRVLAAVNKGLHVLPNVLYKPGTSVVYVGIAGADGKENCLCHSSYDILMRGLFGNQMADEGFYFEALDLEWFVPESISFGNLIHGLCENGYHRQDF</sequence>
<gene>
    <name evidence="2" type="ORF">HAX54_021658</name>
</gene>